<organism evidence="3 4">
    <name type="scientific">Aquibacillus salsiterrae</name>
    <dbReference type="NCBI Taxonomy" id="2950439"/>
    <lineage>
        <taxon>Bacteria</taxon>
        <taxon>Bacillati</taxon>
        <taxon>Bacillota</taxon>
        <taxon>Bacilli</taxon>
        <taxon>Bacillales</taxon>
        <taxon>Bacillaceae</taxon>
        <taxon>Aquibacillus</taxon>
    </lineage>
</organism>
<accession>A0A9X3WH07</accession>
<evidence type="ECO:0000256" key="2">
    <source>
        <dbReference type="SAM" id="Phobius"/>
    </source>
</evidence>
<keyword evidence="4" id="KW-1185">Reference proteome</keyword>
<comment type="caution">
    <text evidence="3">The sequence shown here is derived from an EMBL/GenBank/DDBJ whole genome shotgun (WGS) entry which is preliminary data.</text>
</comment>
<keyword evidence="2" id="KW-1133">Transmembrane helix</keyword>
<dbReference type="AlphaFoldDB" id="A0A9X3WH07"/>
<proteinExistence type="predicted"/>
<feature type="compositionally biased region" description="Polar residues" evidence="1">
    <location>
        <begin position="35"/>
        <end position="49"/>
    </location>
</feature>
<dbReference type="Proteomes" id="UP001145069">
    <property type="component" value="Unassembled WGS sequence"/>
</dbReference>
<sequence length="775" mass="89443">MVNKKTLTKSIMFIIIASLVFFIFTKDDDSENDESQYGNGSATTQQKSNTSKEELTPQSMSNETEEMDNIPEVRAKQVDTTQEEIDGHKYLLENDKYEMYFKEENLSIIMRDKTTGAVMYSTVENPVESNQEWKNFMKSAVVMEYLVGTNIVTYRADMYSENPTKEVVYKNDGFVAKVTYPGLEISYQLEVTLTDSGIVVEIPQDKIVENSDKFKVSGFYVYPFLGYSKLDNRDGYMFIPDGSGALIYLEDNDGKYKQPYSEMVYGNNPGVDESYVLSLFHRMNPFNETEKILAPVFGMVQTDTQMGYLGIIEEGQYSAKIEAYPNGAILPYNWITSKFIYRQVYNQPTSKDSGTMVVRQKSKNDFNIKVRYQFVSKDEADYVGLAQVYRDYLLETDQIVEQEDQFKARVDLFGADVENGLIFKKDVPMTTFAQASSIYGDLQENGVDQILSIYKGWQNGGYYAGLPIQSFDPESSLDDEMELKELLNESKERNIDLFLYHDALRINMEELGNTRYKVMKKFNKRTYEEGVYGKAYQYLNYLNPESTVEILKEVEDTYKNNGTENVMISGISNKLFSYSERSKEFDRIATKERYESIISEYDQNFNLMLEQPFSYLWKYSNAIIDLPTQSSDYIFTDEDIPFIALTLKGIVPMYAEYINFQANQVEFFLKMVEQGLNPSFYITNEDPADLLNTNSSDIYSSKYERYKKMIQDYYGKLKQVNEVTEDSVIEDYVRTNGVTKVSYSNGATIYVNYQENDVIVDGQTIKALSYKVVQD</sequence>
<keyword evidence="2" id="KW-0472">Membrane</keyword>
<evidence type="ECO:0000313" key="3">
    <source>
        <dbReference type="EMBL" id="MDC3416866.1"/>
    </source>
</evidence>
<evidence type="ECO:0000313" key="4">
    <source>
        <dbReference type="Proteomes" id="UP001145069"/>
    </source>
</evidence>
<reference evidence="3" key="1">
    <citation type="submission" date="2022-06" db="EMBL/GenBank/DDBJ databases">
        <title>Aquibacillus sp. a new bacterium isolated from soil saline samples.</title>
        <authorList>
            <person name="Galisteo C."/>
            <person name="De La Haba R."/>
            <person name="Sanchez-Porro C."/>
            <person name="Ventosa A."/>
        </authorList>
    </citation>
    <scope>NUCLEOTIDE SEQUENCE</scope>
    <source>
        <strain evidence="3">3ASR75-54</strain>
    </source>
</reference>
<dbReference type="InterPro" id="IPR043751">
    <property type="entry name" value="DUF5696"/>
</dbReference>
<feature type="transmembrane region" description="Helical" evidence="2">
    <location>
        <begin position="7"/>
        <end position="25"/>
    </location>
</feature>
<dbReference type="Pfam" id="PF18952">
    <property type="entry name" value="DUF5696"/>
    <property type="match status" value="1"/>
</dbReference>
<keyword evidence="2" id="KW-0812">Transmembrane</keyword>
<feature type="region of interest" description="Disordered" evidence="1">
    <location>
        <begin position="31"/>
        <end position="81"/>
    </location>
</feature>
<protein>
    <submittedName>
        <fullName evidence="3">DUF5696 domain-containing protein</fullName>
    </submittedName>
</protein>
<dbReference type="RefSeq" id="WP_272446081.1">
    <property type="nucleotide sequence ID" value="NZ_JAMQKC010000005.1"/>
</dbReference>
<evidence type="ECO:0000256" key="1">
    <source>
        <dbReference type="SAM" id="MobiDB-lite"/>
    </source>
</evidence>
<gene>
    <name evidence="3" type="ORF">NC799_08025</name>
</gene>
<name>A0A9X3WH07_9BACI</name>
<dbReference type="EMBL" id="JAMQKC010000005">
    <property type="protein sequence ID" value="MDC3416866.1"/>
    <property type="molecule type" value="Genomic_DNA"/>
</dbReference>